<comment type="subunit">
    <text evidence="4 8">Dimer of large and small chains.</text>
</comment>
<evidence type="ECO:0000256" key="1">
    <source>
        <dbReference type="ARBA" id="ARBA00004974"/>
    </source>
</evidence>
<evidence type="ECO:0000313" key="10">
    <source>
        <dbReference type="EMBL" id="BDU49589.1"/>
    </source>
</evidence>
<dbReference type="Pfam" id="PF10369">
    <property type="entry name" value="ALS_ss_C"/>
    <property type="match status" value="1"/>
</dbReference>
<dbReference type="Gene3D" id="3.30.70.1150">
    <property type="entry name" value="ACT-like. Chain A, domain 2"/>
    <property type="match status" value="1"/>
</dbReference>
<dbReference type="CDD" id="cd04878">
    <property type="entry name" value="ACT_AHAS"/>
    <property type="match status" value="1"/>
</dbReference>
<keyword evidence="5 8" id="KW-0028">Amino-acid biosynthesis</keyword>
<name>A0AAU9DFZ7_9FUSO</name>
<dbReference type="NCBIfam" id="NF008864">
    <property type="entry name" value="PRK11895.1"/>
    <property type="match status" value="1"/>
</dbReference>
<evidence type="ECO:0000256" key="5">
    <source>
        <dbReference type="ARBA" id="ARBA00022605"/>
    </source>
</evidence>
<dbReference type="GO" id="GO:0009099">
    <property type="term" value="P:L-valine biosynthetic process"/>
    <property type="evidence" value="ECO:0007669"/>
    <property type="project" value="UniProtKB-UniRule"/>
</dbReference>
<accession>A0AAU9DFZ7</accession>
<dbReference type="Proteomes" id="UP001321582">
    <property type="component" value="Chromosome"/>
</dbReference>
<evidence type="ECO:0000256" key="3">
    <source>
        <dbReference type="ARBA" id="ARBA00006341"/>
    </source>
</evidence>
<gene>
    <name evidence="10" type="ORF">HLVA_01580</name>
</gene>
<dbReference type="NCBIfam" id="TIGR00119">
    <property type="entry name" value="acolac_sm"/>
    <property type="match status" value="1"/>
</dbReference>
<dbReference type="EMBL" id="AP027059">
    <property type="protein sequence ID" value="BDU49589.1"/>
    <property type="molecule type" value="Genomic_DNA"/>
</dbReference>
<dbReference type="KEGG" id="haby:HLVA_01580"/>
<feature type="domain" description="ACT" evidence="9">
    <location>
        <begin position="4"/>
        <end position="78"/>
    </location>
</feature>
<dbReference type="GO" id="GO:1990610">
    <property type="term" value="F:acetolactate synthase regulator activity"/>
    <property type="evidence" value="ECO:0007669"/>
    <property type="project" value="UniProtKB-UniRule"/>
</dbReference>
<dbReference type="InterPro" id="IPR045865">
    <property type="entry name" value="ACT-like_dom_sf"/>
</dbReference>
<evidence type="ECO:0000256" key="6">
    <source>
        <dbReference type="ARBA" id="ARBA00023304"/>
    </source>
</evidence>
<protein>
    <recommendedName>
        <fullName evidence="8">Acetolactate synthase small subunit</fullName>
        <shortName evidence="8">AHAS</shortName>
        <shortName evidence="8">ALS</shortName>
        <ecNumber evidence="8">2.2.1.6</ecNumber>
    </recommendedName>
    <alternativeName>
        <fullName evidence="8">Acetohydroxy-acid synthase small subunit</fullName>
    </alternativeName>
</protein>
<evidence type="ECO:0000256" key="4">
    <source>
        <dbReference type="ARBA" id="ARBA00011744"/>
    </source>
</evidence>
<dbReference type="SUPFAM" id="SSF55021">
    <property type="entry name" value="ACT-like"/>
    <property type="match status" value="2"/>
</dbReference>
<keyword evidence="6 8" id="KW-0100">Branched-chain amino acid biosynthesis</keyword>
<evidence type="ECO:0000259" key="9">
    <source>
        <dbReference type="PROSITE" id="PS51671"/>
    </source>
</evidence>
<comment type="pathway">
    <text evidence="2 8">Amino-acid biosynthesis; L-valine biosynthesis; L-valine from pyruvate: step 1/4.</text>
</comment>
<dbReference type="InterPro" id="IPR039557">
    <property type="entry name" value="AHAS_ACT"/>
</dbReference>
<comment type="similarity">
    <text evidence="3 8">Belongs to the acetolactate synthase small subunit family.</text>
</comment>
<sequence length="162" mass="17974">MRHVISVIVENKPGVLTRVSGLFSRRGYNIESLTVGTTENPNLSRMTIVVEGDQSILEQIEKQLYKLVDTLKVIDLPHATSVSRELVLVKVCSDKNNRSEIIQTADIFRGKIVDVGESTLTIEVTGEEGKLGAFINLMSKFGIKELVRTGKIALHRGERTII</sequence>
<dbReference type="Gene3D" id="3.30.70.260">
    <property type="match status" value="1"/>
</dbReference>
<keyword evidence="11" id="KW-1185">Reference proteome</keyword>
<comment type="catalytic activity">
    <reaction evidence="7 8">
        <text>2 pyruvate + H(+) = (2S)-2-acetolactate + CO2</text>
        <dbReference type="Rhea" id="RHEA:25249"/>
        <dbReference type="ChEBI" id="CHEBI:15361"/>
        <dbReference type="ChEBI" id="CHEBI:15378"/>
        <dbReference type="ChEBI" id="CHEBI:16526"/>
        <dbReference type="ChEBI" id="CHEBI:58476"/>
        <dbReference type="EC" id="2.2.1.6"/>
    </reaction>
</comment>
<dbReference type="Pfam" id="PF22629">
    <property type="entry name" value="ACT_AHAS_ss"/>
    <property type="match status" value="1"/>
</dbReference>
<dbReference type="GO" id="GO:0003984">
    <property type="term" value="F:acetolactate synthase activity"/>
    <property type="evidence" value="ECO:0007669"/>
    <property type="project" value="UniProtKB-UniRule"/>
</dbReference>
<proteinExistence type="inferred from homology"/>
<comment type="pathway">
    <text evidence="1 8">Amino-acid biosynthesis; L-isoleucine biosynthesis; L-isoleucine from 2-oxobutanoate: step 1/4.</text>
</comment>
<dbReference type="PANTHER" id="PTHR30239:SF0">
    <property type="entry name" value="ACETOLACTATE SYNTHASE SMALL SUBUNIT 1, CHLOROPLASTIC"/>
    <property type="match status" value="1"/>
</dbReference>
<evidence type="ECO:0000256" key="7">
    <source>
        <dbReference type="ARBA" id="ARBA00048670"/>
    </source>
</evidence>
<dbReference type="EC" id="2.2.1.6" evidence="8"/>
<evidence type="ECO:0000256" key="8">
    <source>
        <dbReference type="RuleBase" id="RU368092"/>
    </source>
</evidence>
<dbReference type="PANTHER" id="PTHR30239">
    <property type="entry name" value="ACETOLACTATE SYNTHASE SMALL SUBUNIT"/>
    <property type="match status" value="1"/>
</dbReference>
<dbReference type="AlphaFoldDB" id="A0AAU9DFZ7"/>
<dbReference type="RefSeq" id="WP_307904539.1">
    <property type="nucleotide sequence ID" value="NZ_AP027059.1"/>
</dbReference>
<organism evidence="10 11">
    <name type="scientific">Haliovirga abyssi</name>
    <dbReference type="NCBI Taxonomy" id="2996794"/>
    <lineage>
        <taxon>Bacteria</taxon>
        <taxon>Fusobacteriati</taxon>
        <taxon>Fusobacteriota</taxon>
        <taxon>Fusobacteriia</taxon>
        <taxon>Fusobacteriales</taxon>
        <taxon>Haliovirgaceae</taxon>
        <taxon>Haliovirga</taxon>
    </lineage>
</organism>
<evidence type="ECO:0000313" key="11">
    <source>
        <dbReference type="Proteomes" id="UP001321582"/>
    </source>
</evidence>
<dbReference type="GO" id="GO:0009097">
    <property type="term" value="P:isoleucine biosynthetic process"/>
    <property type="evidence" value="ECO:0007669"/>
    <property type="project" value="UniProtKB-UniRule"/>
</dbReference>
<dbReference type="InterPro" id="IPR019455">
    <property type="entry name" value="Acetolactate_synth_ssu_C"/>
</dbReference>
<dbReference type="InterPro" id="IPR004789">
    <property type="entry name" value="Acetalactate_synth_ssu"/>
</dbReference>
<dbReference type="InterPro" id="IPR054480">
    <property type="entry name" value="AHAS_small-like_ACT"/>
</dbReference>
<evidence type="ECO:0000256" key="2">
    <source>
        <dbReference type="ARBA" id="ARBA00005025"/>
    </source>
</evidence>
<dbReference type="FunFam" id="3.30.70.1150:FF:000001">
    <property type="entry name" value="Acetolactate synthase small subunit"/>
    <property type="match status" value="1"/>
</dbReference>
<keyword evidence="8" id="KW-0808">Transferase</keyword>
<reference evidence="10 11" key="1">
    <citation type="submission" date="2022-11" db="EMBL/GenBank/DDBJ databases">
        <title>Haliovirga abyssi gen. nov., sp. nov., a mesophilic fermentative bacterium isolated from the Iheya North hydrothermal field and the proposal of Haliovirgaceae fam. nov.</title>
        <authorList>
            <person name="Miyazaki U."/>
            <person name="Tame A."/>
            <person name="Miyazaki J."/>
            <person name="Takai K."/>
            <person name="Sawayama S."/>
            <person name="Kitajima M."/>
            <person name="Okamoto A."/>
            <person name="Nakagawa S."/>
        </authorList>
    </citation>
    <scope>NUCLEOTIDE SEQUENCE [LARGE SCALE GENOMIC DNA]</scope>
    <source>
        <strain evidence="10 11">IC12</strain>
    </source>
</reference>
<dbReference type="InterPro" id="IPR002912">
    <property type="entry name" value="ACT_dom"/>
</dbReference>
<dbReference type="InterPro" id="IPR027271">
    <property type="entry name" value="Acetolactate_synth/TF_NikR_C"/>
</dbReference>
<comment type="function">
    <text evidence="8">Catalyzes the conversion of 2 pyruvate molecules into acetolactate in the first common step of the biosynthetic pathway of the branched-amino acids such as leucine, isoleucine, and valine.</text>
</comment>
<dbReference type="FunFam" id="3.30.70.260:FF:000001">
    <property type="entry name" value="Acetolactate synthase, small subunit"/>
    <property type="match status" value="1"/>
</dbReference>
<dbReference type="GO" id="GO:0005829">
    <property type="term" value="C:cytosol"/>
    <property type="evidence" value="ECO:0007669"/>
    <property type="project" value="TreeGrafter"/>
</dbReference>
<dbReference type="PROSITE" id="PS51671">
    <property type="entry name" value="ACT"/>
    <property type="match status" value="1"/>
</dbReference>